<dbReference type="KEGG" id="dosa:Os09g0314566"/>
<gene>
    <name evidence="2" type="ordered locus">Os09g0314566</name>
</gene>
<keyword evidence="1" id="KW-1133">Transmembrane helix</keyword>
<reference evidence="2 3" key="1">
    <citation type="journal article" date="2005" name="Nature">
        <title>The map-based sequence of the rice genome.</title>
        <authorList>
            <consortium name="International rice genome sequencing project (IRGSP)"/>
            <person name="Matsumoto T."/>
            <person name="Wu J."/>
            <person name="Kanamori H."/>
            <person name="Katayose Y."/>
            <person name="Fujisawa M."/>
            <person name="Namiki N."/>
            <person name="Mizuno H."/>
            <person name="Yamamoto K."/>
            <person name="Antonio B.A."/>
            <person name="Baba T."/>
            <person name="Sakata K."/>
            <person name="Nagamura Y."/>
            <person name="Aoki H."/>
            <person name="Arikawa K."/>
            <person name="Arita K."/>
            <person name="Bito T."/>
            <person name="Chiden Y."/>
            <person name="Fujitsuka N."/>
            <person name="Fukunaka R."/>
            <person name="Hamada M."/>
            <person name="Harada C."/>
            <person name="Hayashi A."/>
            <person name="Hijishita S."/>
            <person name="Honda M."/>
            <person name="Hosokawa S."/>
            <person name="Ichikawa Y."/>
            <person name="Idonuma A."/>
            <person name="Iijima M."/>
            <person name="Ikeda M."/>
            <person name="Ikeno M."/>
            <person name="Ito K."/>
            <person name="Ito S."/>
            <person name="Ito T."/>
            <person name="Ito Y."/>
            <person name="Ito Y."/>
            <person name="Iwabuchi A."/>
            <person name="Kamiya K."/>
            <person name="Karasawa W."/>
            <person name="Kurita K."/>
            <person name="Katagiri S."/>
            <person name="Kikuta A."/>
            <person name="Kobayashi H."/>
            <person name="Kobayashi N."/>
            <person name="Machita K."/>
            <person name="Maehara T."/>
            <person name="Masukawa M."/>
            <person name="Mizubayashi T."/>
            <person name="Mukai Y."/>
            <person name="Nagasaki H."/>
            <person name="Nagata Y."/>
            <person name="Naito S."/>
            <person name="Nakashima M."/>
            <person name="Nakama Y."/>
            <person name="Nakamichi Y."/>
            <person name="Nakamura M."/>
            <person name="Meguro A."/>
            <person name="Negishi M."/>
            <person name="Ohta I."/>
            <person name="Ohta T."/>
            <person name="Okamoto M."/>
            <person name="Ono N."/>
            <person name="Saji S."/>
            <person name="Sakaguchi M."/>
            <person name="Sakai K."/>
            <person name="Shibata M."/>
            <person name="Shimokawa T."/>
            <person name="Song J."/>
            <person name="Takazaki Y."/>
            <person name="Terasawa K."/>
            <person name="Tsugane M."/>
            <person name="Tsuji K."/>
            <person name="Ueda S."/>
            <person name="Waki K."/>
            <person name="Yamagata H."/>
            <person name="Yamamoto M."/>
            <person name="Yamamoto S."/>
            <person name="Yamane H."/>
            <person name="Yoshiki S."/>
            <person name="Yoshihara R."/>
            <person name="Yukawa K."/>
            <person name="Zhong H."/>
            <person name="Yano M."/>
            <person name="Yuan Q."/>
            <person name="Ouyang S."/>
            <person name="Liu J."/>
            <person name="Jones K.M."/>
            <person name="Gansberger K."/>
            <person name="Moffat K."/>
            <person name="Hill J."/>
            <person name="Bera J."/>
            <person name="Fadrosh D."/>
            <person name="Jin S."/>
            <person name="Johri S."/>
            <person name="Kim M."/>
            <person name="Overton L."/>
            <person name="Reardon M."/>
            <person name="Tsitrin T."/>
            <person name="Vuong H."/>
            <person name="Weaver B."/>
            <person name="Ciecko A."/>
            <person name="Tallon L."/>
            <person name="Jackson J."/>
            <person name="Pai G."/>
            <person name="Aken S.V."/>
            <person name="Utterback T."/>
            <person name="Reidmuller S."/>
            <person name="Feldblyum T."/>
            <person name="Hsiao J."/>
            <person name="Zismann V."/>
            <person name="Iobst S."/>
            <person name="de Vazeille A.R."/>
            <person name="Buell C.R."/>
            <person name="Ying K."/>
            <person name="Li Y."/>
            <person name="Lu T."/>
            <person name="Huang Y."/>
            <person name="Zhao Q."/>
            <person name="Feng Q."/>
            <person name="Zhang L."/>
            <person name="Zhu J."/>
            <person name="Weng Q."/>
            <person name="Mu J."/>
            <person name="Lu Y."/>
            <person name="Fan D."/>
            <person name="Liu Y."/>
            <person name="Guan J."/>
            <person name="Zhang Y."/>
            <person name="Yu S."/>
            <person name="Liu X."/>
            <person name="Zhang Y."/>
            <person name="Hong G."/>
            <person name="Han B."/>
            <person name="Choisne N."/>
            <person name="Demange N."/>
            <person name="Orjeda G."/>
            <person name="Samain S."/>
            <person name="Cattolico L."/>
            <person name="Pelletier E."/>
            <person name="Couloux A."/>
            <person name="Segurens B."/>
            <person name="Wincker P."/>
            <person name="D'Hont A."/>
            <person name="Scarpelli C."/>
            <person name="Weissenbach J."/>
            <person name="Salanoubat M."/>
            <person name="Quetier F."/>
            <person name="Yu Y."/>
            <person name="Kim H.R."/>
            <person name="Rambo T."/>
            <person name="Currie J."/>
            <person name="Collura K."/>
            <person name="Luo M."/>
            <person name="Yang T."/>
            <person name="Ammiraju J.S.S."/>
            <person name="Engler F."/>
            <person name="Soderlund C."/>
            <person name="Wing R.A."/>
            <person name="Palmer L.E."/>
            <person name="de la Bastide M."/>
            <person name="Spiegel L."/>
            <person name="Nascimento L."/>
            <person name="Zutavern T."/>
            <person name="O'Shaughnessy A."/>
            <person name="Dike S."/>
            <person name="Dedhia N."/>
            <person name="Preston R."/>
            <person name="Balija V."/>
            <person name="McCombie W.R."/>
            <person name="Chow T."/>
            <person name="Chen H."/>
            <person name="Chung M."/>
            <person name="Chen C."/>
            <person name="Shaw J."/>
            <person name="Wu H."/>
            <person name="Hsiao K."/>
            <person name="Chao Y."/>
            <person name="Chu M."/>
            <person name="Cheng C."/>
            <person name="Hour A."/>
            <person name="Lee P."/>
            <person name="Lin S."/>
            <person name="Lin Y."/>
            <person name="Liou J."/>
            <person name="Liu S."/>
            <person name="Hsing Y."/>
            <person name="Raghuvanshi S."/>
            <person name="Mohanty A."/>
            <person name="Bharti A.K."/>
            <person name="Gaur A."/>
            <person name="Gupta V."/>
            <person name="Kumar D."/>
            <person name="Ravi V."/>
            <person name="Vij S."/>
            <person name="Kapur A."/>
            <person name="Khurana P."/>
            <person name="Khurana P."/>
            <person name="Khurana J.P."/>
            <person name="Tyagi A.K."/>
            <person name="Gaikwad K."/>
            <person name="Singh A."/>
            <person name="Dalal V."/>
            <person name="Srivastava S."/>
            <person name="Dixit A."/>
            <person name="Pal A.K."/>
            <person name="Ghazi I.A."/>
            <person name="Yadav M."/>
            <person name="Pandit A."/>
            <person name="Bhargava A."/>
            <person name="Sureshbabu K."/>
            <person name="Batra K."/>
            <person name="Sharma T.R."/>
            <person name="Mohapatra T."/>
            <person name="Singh N.K."/>
            <person name="Messing J."/>
            <person name="Nelson A.B."/>
            <person name="Fuks G."/>
            <person name="Kavchok S."/>
            <person name="Keizer G."/>
            <person name="Linton E."/>
            <person name="Llaca V."/>
            <person name="Song R."/>
            <person name="Tanyolac B."/>
            <person name="Young S."/>
            <person name="Ho-Il K."/>
            <person name="Hahn J.H."/>
            <person name="Sangsakoo G."/>
            <person name="Vanavichit A."/>
            <person name="de Mattos Luiz.A.T."/>
            <person name="Zimmer P.D."/>
            <person name="Malone G."/>
            <person name="Dellagostin O."/>
            <person name="de Oliveira A.C."/>
            <person name="Bevan M."/>
            <person name="Bancroft I."/>
            <person name="Minx P."/>
            <person name="Cordum H."/>
            <person name="Wilson R."/>
            <person name="Cheng Z."/>
            <person name="Jin W."/>
            <person name="Jiang J."/>
            <person name="Leong S.A."/>
            <person name="Iwama H."/>
            <person name="Gojobori T."/>
            <person name="Itoh T."/>
            <person name="Niimura Y."/>
            <person name="Fujii Y."/>
            <person name="Habara T."/>
            <person name="Sakai H."/>
            <person name="Sato Y."/>
            <person name="Wilson G."/>
            <person name="Kumar K."/>
            <person name="McCouch S."/>
            <person name="Juretic N."/>
            <person name="Hoen D."/>
            <person name="Wright S."/>
            <person name="Bruskiewich R."/>
            <person name="Bureau T."/>
            <person name="Miyao A."/>
            <person name="Hirochika H."/>
            <person name="Nishikawa T."/>
            <person name="Kadowaki K."/>
            <person name="Sugiura M."/>
            <person name="Burr B."/>
            <person name="Sasaki T."/>
        </authorList>
    </citation>
    <scope>NUCLEOTIDE SEQUENCE [LARGE SCALE GENOMIC DNA]</scope>
    <source>
        <strain evidence="3">cv. Nipponbare</strain>
    </source>
</reference>
<evidence type="ECO:0000256" key="1">
    <source>
        <dbReference type="SAM" id="Phobius"/>
    </source>
</evidence>
<feature type="transmembrane region" description="Helical" evidence="1">
    <location>
        <begin position="16"/>
        <end position="34"/>
    </location>
</feature>
<accession>C7J6T9</accession>
<keyword evidence="1" id="KW-0812">Transmembrane</keyword>
<dbReference type="EMBL" id="AP008215">
    <property type="protein sequence ID" value="BAH94492.1"/>
    <property type="molecule type" value="Genomic_DNA"/>
</dbReference>
<dbReference type="Proteomes" id="UP000000763">
    <property type="component" value="Chromosome 9"/>
</dbReference>
<protein>
    <submittedName>
        <fullName evidence="2">Os09g0314566 protein</fullName>
    </submittedName>
</protein>
<dbReference type="AlphaFoldDB" id="C7J6T9"/>
<reference evidence="3" key="2">
    <citation type="journal article" date="2008" name="Nucleic Acids Res.">
        <title>The rice annotation project database (RAP-DB): 2008 update.</title>
        <authorList>
            <consortium name="The rice annotation project (RAP)"/>
        </authorList>
    </citation>
    <scope>GENOME REANNOTATION</scope>
    <source>
        <strain evidence="3">cv. Nipponbare</strain>
    </source>
</reference>
<organism evidence="2 3">
    <name type="scientific">Oryza sativa subsp. japonica</name>
    <name type="common">Rice</name>
    <dbReference type="NCBI Taxonomy" id="39947"/>
    <lineage>
        <taxon>Eukaryota</taxon>
        <taxon>Viridiplantae</taxon>
        <taxon>Streptophyta</taxon>
        <taxon>Embryophyta</taxon>
        <taxon>Tracheophyta</taxon>
        <taxon>Spermatophyta</taxon>
        <taxon>Magnoliopsida</taxon>
        <taxon>Liliopsida</taxon>
        <taxon>Poales</taxon>
        <taxon>Poaceae</taxon>
        <taxon>BOP clade</taxon>
        <taxon>Oryzoideae</taxon>
        <taxon>Oryzeae</taxon>
        <taxon>Oryzinae</taxon>
        <taxon>Oryza</taxon>
        <taxon>Oryza sativa</taxon>
    </lineage>
</organism>
<sequence>VVLAPRFSGLWMNHRLTMTTIFFFAAAQIVHSYWHSVNAPRYGGSVMGHKVVDRNREARHLRLYQDYLDGKSSALLMLLEQVQ</sequence>
<evidence type="ECO:0000313" key="2">
    <source>
        <dbReference type="EMBL" id="BAH94492.1"/>
    </source>
</evidence>
<proteinExistence type="predicted"/>
<evidence type="ECO:0000313" key="3">
    <source>
        <dbReference type="Proteomes" id="UP000000763"/>
    </source>
</evidence>
<keyword evidence="1" id="KW-0472">Membrane</keyword>
<name>C7J6T9_ORYSJ</name>
<feature type="non-terminal residue" evidence="2">
    <location>
        <position position="1"/>
    </location>
</feature>